<gene>
    <name evidence="1" type="ORF">C427_0038</name>
</gene>
<sequence>MSCFSVSKVVRFILFLFTKLQHAAIKLSTEFLHQGKLISEG</sequence>
<dbReference type="HOGENOM" id="CLU_3274026_0_0_6"/>
<accession>M4RHV3</accession>
<dbReference type="EMBL" id="CP003837">
    <property type="protein sequence ID" value="AGH42148.1"/>
    <property type="molecule type" value="Genomic_DNA"/>
</dbReference>
<dbReference type="AlphaFoldDB" id="M4RHV3"/>
<protein>
    <submittedName>
        <fullName evidence="1">Uncharacterized protein</fullName>
    </submittedName>
</protein>
<reference evidence="1 2" key="1">
    <citation type="journal article" date="2013" name="Genome Announc.">
        <title>Complete Genome Sequence of Glaciecola psychrophila Strain 170T.</title>
        <authorList>
            <person name="Yin J."/>
            <person name="Chen J."/>
            <person name="Liu G."/>
            <person name="Yu Y."/>
            <person name="Song L."/>
            <person name="Wang X."/>
            <person name="Qu X."/>
        </authorList>
    </citation>
    <scope>NUCLEOTIDE SEQUENCE [LARGE SCALE GENOMIC DNA]</scope>
    <source>
        <strain evidence="1 2">170</strain>
    </source>
</reference>
<evidence type="ECO:0000313" key="1">
    <source>
        <dbReference type="EMBL" id="AGH42148.1"/>
    </source>
</evidence>
<dbReference type="Proteomes" id="UP000011864">
    <property type="component" value="Chromosome"/>
</dbReference>
<proteinExistence type="predicted"/>
<evidence type="ECO:0000313" key="2">
    <source>
        <dbReference type="Proteomes" id="UP000011864"/>
    </source>
</evidence>
<dbReference type="PATRIC" id="fig|1129794.4.peg.34"/>
<dbReference type="KEGG" id="gps:C427_0038"/>
<keyword evidence="2" id="KW-1185">Reference proteome</keyword>
<name>M4RHV3_9ALTE</name>
<organism evidence="1 2">
    <name type="scientific">Paraglaciecola psychrophila 170</name>
    <dbReference type="NCBI Taxonomy" id="1129794"/>
    <lineage>
        <taxon>Bacteria</taxon>
        <taxon>Pseudomonadati</taxon>
        <taxon>Pseudomonadota</taxon>
        <taxon>Gammaproteobacteria</taxon>
        <taxon>Alteromonadales</taxon>
        <taxon>Alteromonadaceae</taxon>
        <taxon>Paraglaciecola</taxon>
    </lineage>
</organism>